<evidence type="ECO:0000313" key="1">
    <source>
        <dbReference type="EMBL" id="KFF10094.1"/>
    </source>
</evidence>
<dbReference type="OrthoDB" id="1375990at2"/>
<keyword evidence="4" id="KW-1185">Reference proteome</keyword>
<reference evidence="2 4" key="2">
    <citation type="submission" date="2016-11" db="EMBL/GenBank/DDBJ databases">
        <title>Whole genomes of Flavobacteriaceae.</title>
        <authorList>
            <person name="Stine C."/>
            <person name="Li C."/>
            <person name="Tadesse D."/>
        </authorList>
    </citation>
    <scope>NUCLEOTIDE SEQUENCE [LARGE SCALE GENOMIC DNA]</scope>
    <source>
        <strain evidence="2 4">ATCC 29551</strain>
    </source>
</reference>
<sequence length="192" mass="22756">MKFKIKNILFPSFLVLCSFVKLQDQDIETGFSETCLKISSEYEMEDEHGNVFNNKTHKFLSLPEFSKILKTVSKYDLDKNTKYEFEESNIGKIEKKVWKNITKENKLISLKKLTFKTVIEQEFSGGKFKNEFEIIDYTITRNEKPKKIYLRIIENEFERITIDNVEYTGVFESRLLGIDEAEEEFDNLLNKK</sequence>
<reference evidence="1 3" key="1">
    <citation type="submission" date="2014-07" db="EMBL/GenBank/DDBJ databases">
        <title>Genome of Flavobacterium hydatis DSM 2063.</title>
        <authorList>
            <person name="Pipes S.E."/>
            <person name="Stropko S.J."/>
            <person name="Newman J.D."/>
        </authorList>
    </citation>
    <scope>NUCLEOTIDE SEQUENCE [LARGE SCALE GENOMIC DNA]</scope>
    <source>
        <strain evidence="1 3">DSM 2063</strain>
    </source>
</reference>
<comment type="caution">
    <text evidence="1">The sequence shown here is derived from an EMBL/GenBank/DDBJ whole genome shotgun (WGS) entry which is preliminary data.</text>
</comment>
<organism evidence="1 3">
    <name type="scientific">Flavobacterium hydatis</name>
    <name type="common">Cytophaga aquatilis</name>
    <dbReference type="NCBI Taxonomy" id="991"/>
    <lineage>
        <taxon>Bacteria</taxon>
        <taxon>Pseudomonadati</taxon>
        <taxon>Bacteroidota</taxon>
        <taxon>Flavobacteriia</taxon>
        <taxon>Flavobacteriales</taxon>
        <taxon>Flavobacteriaceae</taxon>
        <taxon>Flavobacterium</taxon>
    </lineage>
</organism>
<dbReference type="Proteomes" id="UP000198424">
    <property type="component" value="Unassembled WGS sequence"/>
</dbReference>
<dbReference type="EMBL" id="JPRM01000042">
    <property type="protein sequence ID" value="KFF10094.1"/>
    <property type="molecule type" value="Genomic_DNA"/>
</dbReference>
<dbReference type="STRING" id="991.IW20_21730"/>
<dbReference type="AlphaFoldDB" id="A0A086A080"/>
<dbReference type="EMBL" id="MUGY01000028">
    <property type="protein sequence ID" value="OXA90355.1"/>
    <property type="molecule type" value="Genomic_DNA"/>
</dbReference>
<evidence type="ECO:0000313" key="4">
    <source>
        <dbReference type="Proteomes" id="UP000198424"/>
    </source>
</evidence>
<evidence type="ECO:0000313" key="2">
    <source>
        <dbReference type="EMBL" id="OXA90355.1"/>
    </source>
</evidence>
<accession>A0A086A080</accession>
<dbReference type="RefSeq" id="WP_035627181.1">
    <property type="nucleotide sequence ID" value="NZ_JBEWQG010000012.1"/>
</dbReference>
<evidence type="ECO:0000313" key="3">
    <source>
        <dbReference type="Proteomes" id="UP000028712"/>
    </source>
</evidence>
<protein>
    <submittedName>
        <fullName evidence="1">Uncharacterized protein</fullName>
    </submittedName>
</protein>
<proteinExistence type="predicted"/>
<dbReference type="Proteomes" id="UP000028712">
    <property type="component" value="Unassembled WGS sequence"/>
</dbReference>
<gene>
    <name evidence="2" type="ORF">B0A62_20045</name>
    <name evidence="1" type="ORF">IW20_21730</name>
</gene>
<name>A0A086A080_FLAHY</name>